<evidence type="ECO:0000256" key="1">
    <source>
        <dbReference type="SAM" id="MobiDB-lite"/>
    </source>
</evidence>
<evidence type="ECO:0000313" key="2">
    <source>
        <dbReference type="EMBL" id="KAJ8385086.1"/>
    </source>
</evidence>
<feature type="compositionally biased region" description="Low complexity" evidence="1">
    <location>
        <begin position="60"/>
        <end position="69"/>
    </location>
</feature>
<sequence>MTVLHVEVHWLKVVPRHRSQSRSRRRVVLQDKRRGMTIQACRTEDPAVDGDEPGAKETSRSSSSSRLGSTCCRGSWGCCDAASTAASAGWKAGPIRCESPSAGVWRDLPTQWNGSPDLHTLHQHQVPPATYLLSPPRPAAVTRWLGIHHGLPVVLPLPLTALNAVEEGAKLA</sequence>
<accession>A0AAD7RLQ2</accession>
<keyword evidence="3" id="KW-1185">Reference proteome</keyword>
<dbReference type="AlphaFoldDB" id="A0AAD7RLQ2"/>
<dbReference type="EMBL" id="JAINUG010000259">
    <property type="protein sequence ID" value="KAJ8385086.1"/>
    <property type="molecule type" value="Genomic_DNA"/>
</dbReference>
<reference evidence="2" key="1">
    <citation type="journal article" date="2023" name="Science">
        <title>Genome structures resolve the early diversification of teleost fishes.</title>
        <authorList>
            <person name="Parey E."/>
            <person name="Louis A."/>
            <person name="Montfort J."/>
            <person name="Bouchez O."/>
            <person name="Roques C."/>
            <person name="Iampietro C."/>
            <person name="Lluch J."/>
            <person name="Castinel A."/>
            <person name="Donnadieu C."/>
            <person name="Desvignes T."/>
            <person name="Floi Bucao C."/>
            <person name="Jouanno E."/>
            <person name="Wen M."/>
            <person name="Mejri S."/>
            <person name="Dirks R."/>
            <person name="Jansen H."/>
            <person name="Henkel C."/>
            <person name="Chen W.J."/>
            <person name="Zahm M."/>
            <person name="Cabau C."/>
            <person name="Klopp C."/>
            <person name="Thompson A.W."/>
            <person name="Robinson-Rechavi M."/>
            <person name="Braasch I."/>
            <person name="Lecointre G."/>
            <person name="Bobe J."/>
            <person name="Postlethwait J.H."/>
            <person name="Berthelot C."/>
            <person name="Roest Crollius H."/>
            <person name="Guiguen Y."/>
        </authorList>
    </citation>
    <scope>NUCLEOTIDE SEQUENCE</scope>
    <source>
        <strain evidence="2">NC1722</strain>
    </source>
</reference>
<comment type="caution">
    <text evidence="2">The sequence shown here is derived from an EMBL/GenBank/DDBJ whole genome shotgun (WGS) entry which is preliminary data.</text>
</comment>
<gene>
    <name evidence="2" type="ORF">AAFF_G00193070</name>
</gene>
<evidence type="ECO:0000313" key="3">
    <source>
        <dbReference type="Proteomes" id="UP001221898"/>
    </source>
</evidence>
<name>A0AAD7RLQ2_9TELE</name>
<dbReference type="Proteomes" id="UP001221898">
    <property type="component" value="Unassembled WGS sequence"/>
</dbReference>
<organism evidence="2 3">
    <name type="scientific">Aldrovandia affinis</name>
    <dbReference type="NCBI Taxonomy" id="143900"/>
    <lineage>
        <taxon>Eukaryota</taxon>
        <taxon>Metazoa</taxon>
        <taxon>Chordata</taxon>
        <taxon>Craniata</taxon>
        <taxon>Vertebrata</taxon>
        <taxon>Euteleostomi</taxon>
        <taxon>Actinopterygii</taxon>
        <taxon>Neopterygii</taxon>
        <taxon>Teleostei</taxon>
        <taxon>Notacanthiformes</taxon>
        <taxon>Halosauridae</taxon>
        <taxon>Aldrovandia</taxon>
    </lineage>
</organism>
<protein>
    <submittedName>
        <fullName evidence="2">Uncharacterized protein</fullName>
    </submittedName>
</protein>
<proteinExistence type="predicted"/>
<feature type="region of interest" description="Disordered" evidence="1">
    <location>
        <begin position="43"/>
        <end position="69"/>
    </location>
</feature>